<feature type="domain" description="ABC transporter" evidence="4">
    <location>
        <begin position="3"/>
        <end position="200"/>
    </location>
</feature>
<dbReference type="Pfam" id="PF00005">
    <property type="entry name" value="ABC_tran"/>
    <property type="match status" value="1"/>
</dbReference>
<dbReference type="InterPro" id="IPR050166">
    <property type="entry name" value="ABC_transporter_ATP-bind"/>
</dbReference>
<comment type="caution">
    <text evidence="5">The sequence shown here is derived from an EMBL/GenBank/DDBJ whole genome shotgun (WGS) entry which is preliminary data.</text>
</comment>
<dbReference type="InterPro" id="IPR027417">
    <property type="entry name" value="P-loop_NTPase"/>
</dbReference>
<gene>
    <name evidence="5" type="ORF">GCM10025780_19610</name>
</gene>
<dbReference type="EMBL" id="BAABLM010000003">
    <property type="protein sequence ID" value="GAA4675171.1"/>
    <property type="molecule type" value="Genomic_DNA"/>
</dbReference>
<evidence type="ECO:0000313" key="5">
    <source>
        <dbReference type="EMBL" id="GAA4675171.1"/>
    </source>
</evidence>
<sequence>MPLRLESVSHTFRGGRQLFRDVSWVFEEGRIHGVVGPSGCGKSTLLAIVAGMLAPTSGRVVRPSASTIAWVFQNPIGVARRSAIDHVALPLLARGWTRREAEREADELLEAFGLAGRRRAEFGELSGGEAQRLMLARGIASHPTVLLIDEPTAQLDRATSSEVNGVLGRLAGRGTAVIVATHDETTRRCCSRILDLGQPQ</sequence>
<dbReference type="InterPro" id="IPR003439">
    <property type="entry name" value="ABC_transporter-like_ATP-bd"/>
</dbReference>
<evidence type="ECO:0000256" key="2">
    <source>
        <dbReference type="ARBA" id="ARBA00022741"/>
    </source>
</evidence>
<reference evidence="6" key="1">
    <citation type="journal article" date="2019" name="Int. J. Syst. Evol. Microbiol.">
        <title>The Global Catalogue of Microorganisms (GCM) 10K type strain sequencing project: providing services to taxonomists for standard genome sequencing and annotation.</title>
        <authorList>
            <consortium name="The Broad Institute Genomics Platform"/>
            <consortium name="The Broad Institute Genome Sequencing Center for Infectious Disease"/>
            <person name="Wu L."/>
            <person name="Ma J."/>
        </authorList>
    </citation>
    <scope>NUCLEOTIDE SEQUENCE [LARGE SCALE GENOMIC DNA]</scope>
    <source>
        <strain evidence="6">JCM 18956</strain>
    </source>
</reference>
<keyword evidence="2" id="KW-0547">Nucleotide-binding</keyword>
<evidence type="ECO:0000313" key="6">
    <source>
        <dbReference type="Proteomes" id="UP001501295"/>
    </source>
</evidence>
<dbReference type="PROSITE" id="PS00211">
    <property type="entry name" value="ABC_TRANSPORTER_1"/>
    <property type="match status" value="1"/>
</dbReference>
<dbReference type="PANTHER" id="PTHR42788:SF13">
    <property type="entry name" value="ALIPHATIC SULFONATES IMPORT ATP-BINDING PROTEIN SSUB"/>
    <property type="match status" value="1"/>
</dbReference>
<dbReference type="InterPro" id="IPR017871">
    <property type="entry name" value="ABC_transporter-like_CS"/>
</dbReference>
<dbReference type="GO" id="GO:0005524">
    <property type="term" value="F:ATP binding"/>
    <property type="evidence" value="ECO:0007669"/>
    <property type="project" value="UniProtKB-KW"/>
</dbReference>
<dbReference type="SUPFAM" id="SSF52540">
    <property type="entry name" value="P-loop containing nucleoside triphosphate hydrolases"/>
    <property type="match status" value="1"/>
</dbReference>
<proteinExistence type="predicted"/>
<name>A0ABP8VY89_9MICO</name>
<dbReference type="PROSITE" id="PS50893">
    <property type="entry name" value="ABC_TRANSPORTER_2"/>
    <property type="match status" value="1"/>
</dbReference>
<dbReference type="Proteomes" id="UP001501295">
    <property type="component" value="Unassembled WGS sequence"/>
</dbReference>
<dbReference type="Gene3D" id="3.40.50.300">
    <property type="entry name" value="P-loop containing nucleotide triphosphate hydrolases"/>
    <property type="match status" value="1"/>
</dbReference>
<evidence type="ECO:0000256" key="1">
    <source>
        <dbReference type="ARBA" id="ARBA00022448"/>
    </source>
</evidence>
<accession>A0ABP8VY89</accession>
<evidence type="ECO:0000259" key="4">
    <source>
        <dbReference type="PROSITE" id="PS50893"/>
    </source>
</evidence>
<dbReference type="InterPro" id="IPR003593">
    <property type="entry name" value="AAA+_ATPase"/>
</dbReference>
<dbReference type="PANTHER" id="PTHR42788">
    <property type="entry name" value="TAURINE IMPORT ATP-BINDING PROTEIN-RELATED"/>
    <property type="match status" value="1"/>
</dbReference>
<keyword evidence="6" id="KW-1185">Reference proteome</keyword>
<keyword evidence="1" id="KW-0813">Transport</keyword>
<evidence type="ECO:0000256" key="3">
    <source>
        <dbReference type="ARBA" id="ARBA00022840"/>
    </source>
</evidence>
<organism evidence="5 6">
    <name type="scientific">Frondihabitans cladoniiphilus</name>
    <dbReference type="NCBI Taxonomy" id="715785"/>
    <lineage>
        <taxon>Bacteria</taxon>
        <taxon>Bacillati</taxon>
        <taxon>Actinomycetota</taxon>
        <taxon>Actinomycetes</taxon>
        <taxon>Micrococcales</taxon>
        <taxon>Microbacteriaceae</taxon>
        <taxon>Frondihabitans</taxon>
    </lineage>
</organism>
<protein>
    <submittedName>
        <fullName evidence="5">ATP-binding cassette domain-containing protein</fullName>
    </submittedName>
</protein>
<dbReference type="SMART" id="SM00382">
    <property type="entry name" value="AAA"/>
    <property type="match status" value="1"/>
</dbReference>
<keyword evidence="3 5" id="KW-0067">ATP-binding</keyword>